<dbReference type="AlphaFoldDB" id="A0A5C3KEC1"/>
<dbReference type="EMBL" id="ML210438">
    <property type="protein sequence ID" value="TFK18055.1"/>
    <property type="molecule type" value="Genomic_DNA"/>
</dbReference>
<reference evidence="2 3" key="1">
    <citation type="journal article" date="2019" name="Nat. Ecol. Evol.">
        <title>Megaphylogeny resolves global patterns of mushroom evolution.</title>
        <authorList>
            <person name="Varga T."/>
            <person name="Krizsan K."/>
            <person name="Foldi C."/>
            <person name="Dima B."/>
            <person name="Sanchez-Garcia M."/>
            <person name="Sanchez-Ramirez S."/>
            <person name="Szollosi G.J."/>
            <person name="Szarkandi J.G."/>
            <person name="Papp V."/>
            <person name="Albert L."/>
            <person name="Andreopoulos W."/>
            <person name="Angelini C."/>
            <person name="Antonin V."/>
            <person name="Barry K.W."/>
            <person name="Bougher N.L."/>
            <person name="Buchanan P."/>
            <person name="Buyck B."/>
            <person name="Bense V."/>
            <person name="Catcheside P."/>
            <person name="Chovatia M."/>
            <person name="Cooper J."/>
            <person name="Damon W."/>
            <person name="Desjardin D."/>
            <person name="Finy P."/>
            <person name="Geml J."/>
            <person name="Haridas S."/>
            <person name="Hughes K."/>
            <person name="Justo A."/>
            <person name="Karasinski D."/>
            <person name="Kautmanova I."/>
            <person name="Kiss B."/>
            <person name="Kocsube S."/>
            <person name="Kotiranta H."/>
            <person name="LaButti K.M."/>
            <person name="Lechner B.E."/>
            <person name="Liimatainen K."/>
            <person name="Lipzen A."/>
            <person name="Lukacs Z."/>
            <person name="Mihaltcheva S."/>
            <person name="Morgado L.N."/>
            <person name="Niskanen T."/>
            <person name="Noordeloos M.E."/>
            <person name="Ohm R.A."/>
            <person name="Ortiz-Santana B."/>
            <person name="Ovrebo C."/>
            <person name="Racz N."/>
            <person name="Riley R."/>
            <person name="Savchenko A."/>
            <person name="Shiryaev A."/>
            <person name="Soop K."/>
            <person name="Spirin V."/>
            <person name="Szebenyi C."/>
            <person name="Tomsovsky M."/>
            <person name="Tulloss R.E."/>
            <person name="Uehling J."/>
            <person name="Grigoriev I.V."/>
            <person name="Vagvolgyi C."/>
            <person name="Papp T."/>
            <person name="Martin F.M."/>
            <person name="Miettinen O."/>
            <person name="Hibbett D.S."/>
            <person name="Nagy L.G."/>
        </authorList>
    </citation>
    <scope>NUCLEOTIDE SEQUENCE [LARGE SCALE GENOMIC DNA]</scope>
    <source>
        <strain evidence="2 3">CBS 121175</strain>
    </source>
</reference>
<keyword evidence="3" id="KW-1185">Reference proteome</keyword>
<dbReference type="OrthoDB" id="3035230at2759"/>
<evidence type="ECO:0000256" key="1">
    <source>
        <dbReference type="SAM" id="MobiDB-lite"/>
    </source>
</evidence>
<organism evidence="2 3">
    <name type="scientific">Coprinopsis marcescibilis</name>
    <name type="common">Agaric fungus</name>
    <name type="synonym">Psathyrella marcescibilis</name>
    <dbReference type="NCBI Taxonomy" id="230819"/>
    <lineage>
        <taxon>Eukaryota</taxon>
        <taxon>Fungi</taxon>
        <taxon>Dikarya</taxon>
        <taxon>Basidiomycota</taxon>
        <taxon>Agaricomycotina</taxon>
        <taxon>Agaricomycetes</taxon>
        <taxon>Agaricomycetidae</taxon>
        <taxon>Agaricales</taxon>
        <taxon>Agaricineae</taxon>
        <taxon>Psathyrellaceae</taxon>
        <taxon>Coprinopsis</taxon>
    </lineage>
</organism>
<feature type="compositionally biased region" description="Low complexity" evidence="1">
    <location>
        <begin position="23"/>
        <end position="38"/>
    </location>
</feature>
<evidence type="ECO:0000313" key="3">
    <source>
        <dbReference type="Proteomes" id="UP000307440"/>
    </source>
</evidence>
<dbReference type="Proteomes" id="UP000307440">
    <property type="component" value="Unassembled WGS sequence"/>
</dbReference>
<gene>
    <name evidence="2" type="ORF">FA15DRAFT_628334</name>
</gene>
<feature type="region of interest" description="Disordered" evidence="1">
    <location>
        <begin position="404"/>
        <end position="426"/>
    </location>
</feature>
<name>A0A5C3KEC1_COPMA</name>
<accession>A0A5C3KEC1</accession>
<proteinExistence type="predicted"/>
<protein>
    <submittedName>
        <fullName evidence="2">Uncharacterized protein</fullName>
    </submittedName>
</protein>
<feature type="region of interest" description="Disordered" evidence="1">
    <location>
        <begin position="21"/>
        <end position="42"/>
    </location>
</feature>
<sequence>MTSNTRPSIDEDDFELVHAEDVPGLPTGTTATTTLPGASPNTPTYDIEALRKLFSELNTALQRTVDKRASGAPLFHANLDKPVFTTHLENLPADMRQSDNCNACGHFLNRYGDLCTINDDDGTLSPLLWPNDADIDAVGVPDIYHGAVKAIRSAFAGKGVRERYELLNVDDLKLGREKTTETAWRHFSVTLDPKTWPVIQDTSGIVDMQTANGMLTRIIDDNTLENINKTHHLLHEKLPYSTSHKPAIEWLRKFVVKVDGLGSGQVERQNLVHLYAAKAWAGCLSSLRGGMIGELLEMVSNGLEYHELEAKWNALANPTNYLRPTALPSVGNIEVAEKTFQQTGYTKDDLKRFYVATDELPEGAFLWRDKGALKADAEGAKDVDKGAGAGEIFGDLKKMVQDQDKSKSKSAAADHPSPDDDDGAPATSISFRNFAKRVLPTATSLEFFLQKQECVTFFTRGAPGSKSPFVFDAADPANTMSWYYWGSSQQPEKASLKPGWNRVSAITTFPHMWDYLTPGGALQWEGGDQAALSVEEAEGGKGLKWLHARHDVRFLWVLEGVKETARMPLCLFPTFMKNVFHGVRKSVEAFSAQGVVEWPWEGDKDEEGAVKRV</sequence>
<feature type="non-terminal residue" evidence="2">
    <location>
        <position position="613"/>
    </location>
</feature>
<evidence type="ECO:0000313" key="2">
    <source>
        <dbReference type="EMBL" id="TFK18055.1"/>
    </source>
</evidence>